<proteinExistence type="predicted"/>
<keyword evidence="1" id="KW-0472">Membrane</keyword>
<evidence type="ECO:0000313" key="2">
    <source>
        <dbReference type="EMBL" id="KTD87431.1"/>
    </source>
</evidence>
<keyword evidence="3" id="KW-1185">Reference proteome</keyword>
<reference evidence="2 3" key="1">
    <citation type="journal article" date="2015" name="Int. Biodeterior. Biodegradation">
        <title>Physiological and genetic screening methods for the isolation of methyl tert-butyl ether-degrading bacteria for bioremediation purposes.</title>
        <authorList>
            <person name="Guisado I.M."/>
            <person name="Purswani J."/>
            <person name="Gonzalez Lopez J."/>
            <person name="Pozo C."/>
        </authorList>
    </citation>
    <scope>NUCLEOTIDE SEQUENCE [LARGE SCALE GENOMIC DNA]</scope>
    <source>
        <strain evidence="2 3">SH7</strain>
    </source>
</reference>
<organism evidence="2 3">
    <name type="scientific">Paenibacillus etheri</name>
    <dbReference type="NCBI Taxonomy" id="1306852"/>
    <lineage>
        <taxon>Bacteria</taxon>
        <taxon>Bacillati</taxon>
        <taxon>Bacillota</taxon>
        <taxon>Bacilli</taxon>
        <taxon>Bacillales</taxon>
        <taxon>Paenibacillaceae</taxon>
        <taxon>Paenibacillus</taxon>
    </lineage>
</organism>
<dbReference type="EMBL" id="LCZJ02000018">
    <property type="protein sequence ID" value="KTD87431.1"/>
    <property type="molecule type" value="Genomic_DNA"/>
</dbReference>
<comment type="caution">
    <text evidence="2">The sequence shown here is derived from an EMBL/GenBank/DDBJ whole genome shotgun (WGS) entry which is preliminary data.</text>
</comment>
<dbReference type="Proteomes" id="UP000054709">
    <property type="component" value="Unassembled WGS sequence"/>
</dbReference>
<sequence>MEGDPLPDYSGINGIQFDIFSNDAIQIFIMFLVGFLTAKSGWLTHIKELSKPIRGIQMVVISVVPWFLTMDMGRFSRWGQQCRFSYGLRISPYQGWVKWHLQIM</sequence>
<keyword evidence="1" id="KW-0812">Transmembrane</keyword>
<keyword evidence="1" id="KW-1133">Transmembrane helix</keyword>
<name>A0A0W1B1K2_9BACL</name>
<feature type="transmembrane region" description="Helical" evidence="1">
    <location>
        <begin position="24"/>
        <end position="44"/>
    </location>
</feature>
<protein>
    <submittedName>
        <fullName evidence="2">Uncharacterized protein</fullName>
    </submittedName>
</protein>
<dbReference type="AlphaFoldDB" id="A0A0W1B1K2"/>
<evidence type="ECO:0000313" key="3">
    <source>
        <dbReference type="Proteomes" id="UP000054709"/>
    </source>
</evidence>
<evidence type="ECO:0000256" key="1">
    <source>
        <dbReference type="SAM" id="Phobius"/>
    </source>
</evidence>
<gene>
    <name evidence="2" type="ORF">UQ64_11490</name>
</gene>
<accession>A0A0W1B1K2</accession>